<evidence type="ECO:0000256" key="6">
    <source>
        <dbReference type="ARBA" id="ARBA00023122"/>
    </source>
</evidence>
<evidence type="ECO:0000256" key="1">
    <source>
        <dbReference type="ARBA" id="ARBA00004141"/>
    </source>
</evidence>
<dbReference type="STRING" id="454171.CP488_00174"/>
<feature type="transmembrane region" description="Helical" evidence="11">
    <location>
        <begin position="172"/>
        <end position="196"/>
    </location>
</feature>
<keyword evidence="4" id="KW-0677">Repeat</keyword>
<dbReference type="GO" id="GO:0005886">
    <property type="term" value="C:plasma membrane"/>
    <property type="evidence" value="ECO:0007669"/>
    <property type="project" value="TreeGrafter"/>
</dbReference>
<feature type="domain" description="CBS" evidence="12">
    <location>
        <begin position="359"/>
        <end position="416"/>
    </location>
</feature>
<dbReference type="KEGG" id="ccz:CCALI_00982"/>
<dbReference type="GO" id="GO:0050660">
    <property type="term" value="F:flavin adenine dinucleotide binding"/>
    <property type="evidence" value="ECO:0007669"/>
    <property type="project" value="InterPro"/>
</dbReference>
<dbReference type="Gene3D" id="3.10.580.10">
    <property type="entry name" value="CBS-domain"/>
    <property type="match status" value="1"/>
</dbReference>
<evidence type="ECO:0000256" key="11">
    <source>
        <dbReference type="SAM" id="Phobius"/>
    </source>
</evidence>
<evidence type="ECO:0000256" key="9">
    <source>
        <dbReference type="PROSITE-ProRule" id="PRU01193"/>
    </source>
</evidence>
<dbReference type="HOGENOM" id="CLU_015237_4_0_0"/>
<name>S0EU59_CHTCT</name>
<dbReference type="PROSITE" id="PS51846">
    <property type="entry name" value="CNNM"/>
    <property type="match status" value="1"/>
</dbReference>
<evidence type="ECO:0000313" key="14">
    <source>
        <dbReference type="EMBL" id="CCW34804.1"/>
    </source>
</evidence>
<proteinExistence type="inferred from homology"/>
<evidence type="ECO:0000256" key="2">
    <source>
        <dbReference type="ARBA" id="ARBA00006337"/>
    </source>
</evidence>
<keyword evidence="3 9" id="KW-0812">Transmembrane</keyword>
<keyword evidence="15" id="KW-1185">Reference proteome</keyword>
<dbReference type="Pfam" id="PF03471">
    <property type="entry name" value="CorC_HlyC"/>
    <property type="match status" value="1"/>
</dbReference>
<dbReference type="InterPro" id="IPR044751">
    <property type="entry name" value="Ion_transp-like_CBS"/>
</dbReference>
<protein>
    <submittedName>
        <fullName evidence="14">Hemolysins and related proteins containing CBS domains</fullName>
    </submittedName>
</protein>
<evidence type="ECO:0000256" key="3">
    <source>
        <dbReference type="ARBA" id="ARBA00022692"/>
    </source>
</evidence>
<feature type="compositionally biased region" description="Basic and acidic residues" evidence="10">
    <location>
        <begin position="514"/>
        <end position="532"/>
    </location>
</feature>
<dbReference type="SUPFAM" id="SSF56176">
    <property type="entry name" value="FAD-binding/transporter-associated domain-like"/>
    <property type="match status" value="1"/>
</dbReference>
<dbReference type="eggNOG" id="COG1253">
    <property type="taxonomic scope" value="Bacteria"/>
</dbReference>
<evidence type="ECO:0000313" key="15">
    <source>
        <dbReference type="Proteomes" id="UP000014227"/>
    </source>
</evidence>
<dbReference type="EMBL" id="HF951689">
    <property type="protein sequence ID" value="CCW34804.1"/>
    <property type="molecule type" value="Genomic_DNA"/>
</dbReference>
<feature type="transmembrane region" description="Helical" evidence="11">
    <location>
        <begin position="130"/>
        <end position="152"/>
    </location>
</feature>
<feature type="transmembrane region" description="Helical" evidence="11">
    <location>
        <begin position="31"/>
        <end position="52"/>
    </location>
</feature>
<dbReference type="FunCoup" id="S0EU59">
    <property type="interactions" value="549"/>
</dbReference>
<feature type="transmembrane region" description="Helical" evidence="11">
    <location>
        <begin position="72"/>
        <end position="97"/>
    </location>
</feature>
<feature type="region of interest" description="Disordered" evidence="10">
    <location>
        <begin position="1"/>
        <end position="25"/>
    </location>
</feature>
<dbReference type="InParanoid" id="S0EU59"/>
<dbReference type="Proteomes" id="UP000014227">
    <property type="component" value="Chromosome I"/>
</dbReference>
<dbReference type="Pfam" id="PF01595">
    <property type="entry name" value="CNNM"/>
    <property type="match status" value="1"/>
</dbReference>
<dbReference type="InterPro" id="IPR002550">
    <property type="entry name" value="CNNM"/>
</dbReference>
<dbReference type="SMART" id="SM01091">
    <property type="entry name" value="CorC_HlyC"/>
    <property type="match status" value="1"/>
</dbReference>
<gene>
    <name evidence="14" type="ORF">CCALI_00982</name>
</gene>
<keyword evidence="6 8" id="KW-0129">CBS domain</keyword>
<evidence type="ECO:0000256" key="8">
    <source>
        <dbReference type="PROSITE-ProRule" id="PRU00703"/>
    </source>
</evidence>
<accession>S0EU59</accession>
<keyword evidence="7 9" id="KW-0472">Membrane</keyword>
<dbReference type="OrthoDB" id="9798188at2"/>
<dbReference type="PANTHER" id="PTHR22777:SF17">
    <property type="entry name" value="UPF0053 PROTEIN SLL0260"/>
    <property type="match status" value="1"/>
</dbReference>
<feature type="domain" description="CBS" evidence="12">
    <location>
        <begin position="293"/>
        <end position="353"/>
    </location>
</feature>
<dbReference type="InterPro" id="IPR046342">
    <property type="entry name" value="CBS_dom_sf"/>
</dbReference>
<comment type="subcellular location">
    <subcellularLocation>
        <location evidence="1">Membrane</location>
        <topology evidence="1">Multi-pass membrane protein</topology>
    </subcellularLocation>
</comment>
<dbReference type="InterPro" id="IPR005170">
    <property type="entry name" value="Transptr-assoc_dom"/>
</dbReference>
<dbReference type="InterPro" id="IPR036318">
    <property type="entry name" value="FAD-bd_PCMH-like_sf"/>
</dbReference>
<dbReference type="PANTHER" id="PTHR22777">
    <property type="entry name" value="HEMOLYSIN-RELATED"/>
    <property type="match status" value="1"/>
</dbReference>
<sequence>MFAMNRKKRHRSERPSEKEVPSPQPQTGMRWIWGVVVGMVLIGATQALLAHPNDHLTVSSVEVATSLRPSQMLIALVIAFLFILVNGLFAMAEYALIMVRKTRLHQLADEGVRSAQLALKMTSGEQLTRLMATIQIGVTVVATLSSGLAASSTVAPLAHWLRTHLPTEFTPYAGTVALLVVTLPVAVLTLVIGEVAPKSLGLQYAERIALVAVYPLSWLQTLLVPAVSLLTILSNFVLKPFGGTASFSPPAINEEEIKLLVEASEKQGVLEAEETEMIESILDFGDTPVRKVMTPRIDITAFEIGGSLSELIRLIGESGHSRIPIYEGDMDNIIGIVHAKDLLGLAVNTEVGEQDIRRIMRPAYFIPETKKIGELLSEFRRSRQQIAIVRDEYGVTSGLVTIEDLLEEIVGDIQDEYDTEEPMVHEIDSHTYLLDGRMSLEDINERFELHLPEEEADTIGGFVFALLGRQAQAGEEVAYEDIRFRVEATDGRRITKVKMELPMPRQEEGEVMDDEHALMNDENEGKPSGLER</sequence>
<dbReference type="PROSITE" id="PS51371">
    <property type="entry name" value="CBS"/>
    <property type="match status" value="2"/>
</dbReference>
<evidence type="ECO:0000259" key="12">
    <source>
        <dbReference type="PROSITE" id="PS51371"/>
    </source>
</evidence>
<evidence type="ECO:0000256" key="5">
    <source>
        <dbReference type="ARBA" id="ARBA00022989"/>
    </source>
</evidence>
<feature type="region of interest" description="Disordered" evidence="10">
    <location>
        <begin position="504"/>
        <end position="532"/>
    </location>
</feature>
<evidence type="ECO:0000256" key="4">
    <source>
        <dbReference type="ARBA" id="ARBA00022737"/>
    </source>
</evidence>
<evidence type="ECO:0000256" key="10">
    <source>
        <dbReference type="SAM" id="MobiDB-lite"/>
    </source>
</evidence>
<dbReference type="FunFam" id="3.10.580.10:FF:000002">
    <property type="entry name" value="Magnesium/cobalt efflux protein CorC"/>
    <property type="match status" value="1"/>
</dbReference>
<feature type="domain" description="CNNM transmembrane" evidence="13">
    <location>
        <begin position="68"/>
        <end position="274"/>
    </location>
</feature>
<evidence type="ECO:0000256" key="7">
    <source>
        <dbReference type="ARBA" id="ARBA00023136"/>
    </source>
</evidence>
<dbReference type="InterPro" id="IPR016169">
    <property type="entry name" value="FAD-bd_PCMH_sub2"/>
</dbReference>
<comment type="similarity">
    <text evidence="2">Belongs to the UPF0053 family.</text>
</comment>
<organism evidence="14 15">
    <name type="scientific">Chthonomonas calidirosea (strain DSM 23976 / ICMP 18418 / T49)</name>
    <dbReference type="NCBI Taxonomy" id="1303518"/>
    <lineage>
        <taxon>Bacteria</taxon>
        <taxon>Bacillati</taxon>
        <taxon>Armatimonadota</taxon>
        <taxon>Chthonomonadia</taxon>
        <taxon>Chthonomonadales</taxon>
        <taxon>Chthonomonadaceae</taxon>
        <taxon>Chthonomonas</taxon>
    </lineage>
</organism>
<keyword evidence="5 9" id="KW-1133">Transmembrane helix</keyword>
<dbReference type="AlphaFoldDB" id="S0EU59"/>
<dbReference type="PATRIC" id="fig|1303518.3.peg.992"/>
<dbReference type="InterPro" id="IPR000644">
    <property type="entry name" value="CBS_dom"/>
</dbReference>
<dbReference type="Gene3D" id="3.30.465.10">
    <property type="match status" value="1"/>
</dbReference>
<evidence type="ECO:0000259" key="13">
    <source>
        <dbReference type="PROSITE" id="PS51846"/>
    </source>
</evidence>
<dbReference type="CDD" id="cd04590">
    <property type="entry name" value="CBS_pair_CorC_HlyC_assoc"/>
    <property type="match status" value="1"/>
</dbReference>
<reference evidence="15" key="1">
    <citation type="submission" date="2013-03" db="EMBL/GenBank/DDBJ databases">
        <title>Genome sequence of Chthonomonas calidirosea, the first sequenced genome from the Armatimonadetes phylum (formally candidate division OP10).</title>
        <authorList>
            <person name="Lee K.C.Y."/>
            <person name="Morgan X.C."/>
            <person name="Dunfield P.F."/>
            <person name="Tamas I."/>
            <person name="Houghton K.M."/>
            <person name="Vyssotski M."/>
            <person name="Ryan J.L.J."/>
            <person name="Lagutin K."/>
            <person name="McDonald I.R."/>
            <person name="Stott M.B."/>
        </authorList>
    </citation>
    <scope>NUCLEOTIDE SEQUENCE [LARGE SCALE GENOMIC DNA]</scope>
    <source>
        <strain evidence="15">DSM 23976 / ICMP 18418 / T49</strain>
    </source>
</reference>
<dbReference type="SUPFAM" id="SSF54631">
    <property type="entry name" value="CBS-domain pair"/>
    <property type="match status" value="1"/>
</dbReference>
<feature type="compositionally biased region" description="Basic residues" evidence="10">
    <location>
        <begin position="1"/>
        <end position="12"/>
    </location>
</feature>
<dbReference type="Pfam" id="PF00571">
    <property type="entry name" value="CBS"/>
    <property type="match status" value="2"/>
</dbReference>
<feature type="transmembrane region" description="Helical" evidence="11">
    <location>
        <begin position="208"/>
        <end position="233"/>
    </location>
</feature>